<name>A0AAE1XKS5_9LAMI</name>
<gene>
    <name evidence="2" type="ORF">Salat_2735800</name>
</gene>
<dbReference type="Pfam" id="PF12776">
    <property type="entry name" value="Myb_DNA-bind_3"/>
    <property type="match status" value="1"/>
</dbReference>
<keyword evidence="3" id="KW-1185">Reference proteome</keyword>
<dbReference type="InterPro" id="IPR024752">
    <property type="entry name" value="Myb/SANT-like_dom"/>
</dbReference>
<sequence length="176" mass="20180">MAPSADELQRNRFYNENWTVAMESTFLGVLVQQITMGVAEPGYPDTYAIRVGMLEVNQTYGTFYDYNFFESKVRRFYERFLGFSKVLCLPGVLYDPITKELSADQFVWDTAMGRSPWIRIYVNKADSAWDDLSTIFTNPVDFPIRFQDVNVHAPENAVDDAIDVISLSPNSDNNLE</sequence>
<organism evidence="2 3">
    <name type="scientific">Sesamum alatum</name>
    <dbReference type="NCBI Taxonomy" id="300844"/>
    <lineage>
        <taxon>Eukaryota</taxon>
        <taxon>Viridiplantae</taxon>
        <taxon>Streptophyta</taxon>
        <taxon>Embryophyta</taxon>
        <taxon>Tracheophyta</taxon>
        <taxon>Spermatophyta</taxon>
        <taxon>Magnoliopsida</taxon>
        <taxon>eudicotyledons</taxon>
        <taxon>Gunneridae</taxon>
        <taxon>Pentapetalae</taxon>
        <taxon>asterids</taxon>
        <taxon>lamiids</taxon>
        <taxon>Lamiales</taxon>
        <taxon>Pedaliaceae</taxon>
        <taxon>Sesamum</taxon>
    </lineage>
</organism>
<accession>A0AAE1XKS5</accession>
<feature type="domain" description="Myb/SANT-like" evidence="1">
    <location>
        <begin position="17"/>
        <end position="110"/>
    </location>
</feature>
<reference evidence="2" key="1">
    <citation type="submission" date="2020-06" db="EMBL/GenBank/DDBJ databases">
        <authorList>
            <person name="Li T."/>
            <person name="Hu X."/>
            <person name="Zhang T."/>
            <person name="Song X."/>
            <person name="Zhang H."/>
            <person name="Dai N."/>
            <person name="Sheng W."/>
            <person name="Hou X."/>
            <person name="Wei L."/>
        </authorList>
    </citation>
    <scope>NUCLEOTIDE SEQUENCE</scope>
    <source>
        <strain evidence="2">3651</strain>
        <tissue evidence="2">Leaf</tissue>
    </source>
</reference>
<proteinExistence type="predicted"/>
<dbReference type="EMBL" id="JACGWO010000012">
    <property type="protein sequence ID" value="KAK4413232.1"/>
    <property type="molecule type" value="Genomic_DNA"/>
</dbReference>
<protein>
    <recommendedName>
        <fullName evidence="1">Myb/SANT-like domain-containing protein</fullName>
    </recommendedName>
</protein>
<evidence type="ECO:0000259" key="1">
    <source>
        <dbReference type="Pfam" id="PF12776"/>
    </source>
</evidence>
<dbReference type="Proteomes" id="UP001293254">
    <property type="component" value="Unassembled WGS sequence"/>
</dbReference>
<reference evidence="2" key="2">
    <citation type="journal article" date="2024" name="Plant">
        <title>Genomic evolution and insights into agronomic trait innovations of Sesamum species.</title>
        <authorList>
            <person name="Miao H."/>
            <person name="Wang L."/>
            <person name="Qu L."/>
            <person name="Liu H."/>
            <person name="Sun Y."/>
            <person name="Le M."/>
            <person name="Wang Q."/>
            <person name="Wei S."/>
            <person name="Zheng Y."/>
            <person name="Lin W."/>
            <person name="Duan Y."/>
            <person name="Cao H."/>
            <person name="Xiong S."/>
            <person name="Wang X."/>
            <person name="Wei L."/>
            <person name="Li C."/>
            <person name="Ma Q."/>
            <person name="Ju M."/>
            <person name="Zhao R."/>
            <person name="Li G."/>
            <person name="Mu C."/>
            <person name="Tian Q."/>
            <person name="Mei H."/>
            <person name="Zhang T."/>
            <person name="Gao T."/>
            <person name="Zhang H."/>
        </authorList>
    </citation>
    <scope>NUCLEOTIDE SEQUENCE</scope>
    <source>
        <strain evidence="2">3651</strain>
    </source>
</reference>
<dbReference type="AlphaFoldDB" id="A0AAE1XKS5"/>
<evidence type="ECO:0000313" key="3">
    <source>
        <dbReference type="Proteomes" id="UP001293254"/>
    </source>
</evidence>
<comment type="caution">
    <text evidence="2">The sequence shown here is derived from an EMBL/GenBank/DDBJ whole genome shotgun (WGS) entry which is preliminary data.</text>
</comment>
<evidence type="ECO:0000313" key="2">
    <source>
        <dbReference type="EMBL" id="KAK4413232.1"/>
    </source>
</evidence>